<comment type="caution">
    <text evidence="4">The sequence shown here is derived from an EMBL/GenBank/DDBJ whole genome shotgun (WGS) entry which is preliminary data.</text>
</comment>
<feature type="transmembrane region" description="Helical" evidence="2">
    <location>
        <begin position="195"/>
        <end position="214"/>
    </location>
</feature>
<keyword evidence="5" id="KW-1185">Reference proteome</keyword>
<dbReference type="InterPro" id="IPR050951">
    <property type="entry name" value="Retrovirus_Pol_polyprotein"/>
</dbReference>
<keyword evidence="2" id="KW-1133">Transmembrane helix</keyword>
<accession>A0ABQ7VBA1</accession>
<feature type="domain" description="Integrase zinc-binding" evidence="3">
    <location>
        <begin position="485"/>
        <end position="540"/>
    </location>
</feature>
<organism evidence="4 5">
    <name type="scientific">Solanum tuberosum</name>
    <name type="common">Potato</name>
    <dbReference type="NCBI Taxonomy" id="4113"/>
    <lineage>
        <taxon>Eukaryota</taxon>
        <taxon>Viridiplantae</taxon>
        <taxon>Streptophyta</taxon>
        <taxon>Embryophyta</taxon>
        <taxon>Tracheophyta</taxon>
        <taxon>Spermatophyta</taxon>
        <taxon>Magnoliopsida</taxon>
        <taxon>eudicotyledons</taxon>
        <taxon>Gunneridae</taxon>
        <taxon>Pentapetalae</taxon>
        <taxon>asterids</taxon>
        <taxon>lamiids</taxon>
        <taxon>Solanales</taxon>
        <taxon>Solanaceae</taxon>
        <taxon>Solanoideae</taxon>
        <taxon>Solaneae</taxon>
        <taxon>Solanum</taxon>
    </lineage>
</organism>
<protein>
    <recommendedName>
        <fullName evidence="3">Integrase zinc-binding domain-containing protein</fullName>
    </recommendedName>
</protein>
<name>A0ABQ7VBA1_SOLTU</name>
<evidence type="ECO:0000256" key="1">
    <source>
        <dbReference type="SAM" id="MobiDB-lite"/>
    </source>
</evidence>
<proteinExistence type="predicted"/>
<gene>
    <name evidence="4" type="ORF">KY290_017395</name>
</gene>
<feature type="compositionally biased region" description="Basic and acidic residues" evidence="1">
    <location>
        <begin position="23"/>
        <end position="37"/>
    </location>
</feature>
<sequence length="665" mass="74514">MDRRRTHGPSCTSVVHAANSPRTHPEIRLSVDPRPDLRSVGQVTDRGSCPWINAPKAQLLSRLTVDQHGPSFDPRSVENYNQERRKRSRTLVQEYNKVPSVPAPKWKDISVEFVTSFALSFMLSTFQVLTHTCATSSRDVGSGSQHPDHAKIDSRSSVQQHQRSRVRVSGVAWVLTKMCTTSNEKEAMKCFRKTSLSLLFLSFVGMISFLIHRYTLKIMPSQRANARNANAITLVPDHEVKNEEFQNAIQLLAQSMNNQNNQQVEGDKLREIAKNSRAPGPKSQGSVSGNRTYPTCPKCGKNHPGECLAGKAQSTAPTIPKGRPTKQGNSSGIGGRQRQNRLYALQAPQDQEDSLDVITVIFGLSLETPSEHFLVSTPVGDLVIARRAWISFSSVMPQSIVEFGLFSQKEVNLEGGVAHIEEKRNEVEKDVHRLALLGLRKSKTAIRYYLNSRVQSINRELRSISQGGDGVFRYQGRLCVPNVGELRQHIHTEAHNSRYSIHPGATKMYRDLREVYWWNGMKRDIVDFVSRCPNCQQVKVEHQKAGGMTQEIDIPTCKWEVINMDFITGLLSLNAFGGQDYRFGGGLRSSASSLSHFSFEEVRGLSYEDVPIEILDHQVRRLRNKEVASVNVLWSSQSVDGATWEAEAAMKSKYPHLFPSDSIPA</sequence>
<reference evidence="4 5" key="1">
    <citation type="journal article" date="2021" name="bioRxiv">
        <title>Chromosome-scale and haplotype-resolved genome assembly of a tetraploid potato cultivar.</title>
        <authorList>
            <person name="Sun H."/>
            <person name="Jiao W.-B."/>
            <person name="Krause K."/>
            <person name="Campoy J.A."/>
            <person name="Goel M."/>
            <person name="Folz-Donahue K."/>
            <person name="Kukat C."/>
            <person name="Huettel B."/>
            <person name="Schneeberger K."/>
        </authorList>
    </citation>
    <scope>NUCLEOTIDE SEQUENCE [LARGE SCALE GENOMIC DNA]</scope>
    <source>
        <strain evidence="4">SolTubOtavaFocal</strain>
        <tissue evidence="4">Leaves</tissue>
    </source>
</reference>
<evidence type="ECO:0000256" key="2">
    <source>
        <dbReference type="SAM" id="Phobius"/>
    </source>
</evidence>
<keyword evidence="2" id="KW-0472">Membrane</keyword>
<evidence type="ECO:0000259" key="3">
    <source>
        <dbReference type="Pfam" id="PF17921"/>
    </source>
</evidence>
<dbReference type="PANTHER" id="PTHR37984">
    <property type="entry name" value="PROTEIN CBG26694"/>
    <property type="match status" value="1"/>
</dbReference>
<keyword evidence="2" id="KW-0812">Transmembrane</keyword>
<dbReference type="EMBL" id="JAIVGD010000013">
    <property type="protein sequence ID" value="KAH0761322.1"/>
    <property type="molecule type" value="Genomic_DNA"/>
</dbReference>
<dbReference type="InterPro" id="IPR041588">
    <property type="entry name" value="Integrase_H2C2"/>
</dbReference>
<evidence type="ECO:0000313" key="4">
    <source>
        <dbReference type="EMBL" id="KAH0761322.1"/>
    </source>
</evidence>
<feature type="region of interest" description="Disordered" evidence="1">
    <location>
        <begin position="310"/>
        <end position="335"/>
    </location>
</feature>
<feature type="region of interest" description="Disordered" evidence="1">
    <location>
        <begin position="137"/>
        <end position="164"/>
    </location>
</feature>
<dbReference type="PANTHER" id="PTHR37984:SF5">
    <property type="entry name" value="PROTEIN NYNRIN-LIKE"/>
    <property type="match status" value="1"/>
</dbReference>
<dbReference type="Proteomes" id="UP000826656">
    <property type="component" value="Unassembled WGS sequence"/>
</dbReference>
<dbReference type="Gene3D" id="1.10.340.70">
    <property type="match status" value="1"/>
</dbReference>
<dbReference type="Pfam" id="PF17921">
    <property type="entry name" value="Integrase_H2C2"/>
    <property type="match status" value="1"/>
</dbReference>
<feature type="region of interest" description="Disordered" evidence="1">
    <location>
        <begin position="1"/>
        <end position="42"/>
    </location>
</feature>
<evidence type="ECO:0000313" key="5">
    <source>
        <dbReference type="Proteomes" id="UP000826656"/>
    </source>
</evidence>